<keyword evidence="4" id="KW-1185">Reference proteome</keyword>
<feature type="chain" id="PRO_5004573679" description="Ice-binding protein C-terminal domain-containing protein" evidence="1">
    <location>
        <begin position="17"/>
        <end position="253"/>
    </location>
</feature>
<comment type="caution">
    <text evidence="3">The sequence shown here is derived from an EMBL/GenBank/DDBJ whole genome shotgun (WGS) entry which is preliminary data.</text>
</comment>
<keyword evidence="1" id="KW-0732">Signal</keyword>
<dbReference type="eggNOG" id="ENOG5032YWX">
    <property type="taxonomic scope" value="Bacteria"/>
</dbReference>
<protein>
    <recommendedName>
        <fullName evidence="2">Ice-binding protein C-terminal domain-containing protein</fullName>
    </recommendedName>
</protein>
<dbReference type="PATRIC" id="fig|1348657.5.peg.44"/>
<accession>S9ZIL7</accession>
<feature type="signal peptide" evidence="1">
    <location>
        <begin position="1"/>
        <end position="16"/>
    </location>
</feature>
<name>S9ZIL7_9RHOO</name>
<organism evidence="3 4">
    <name type="scientific">Thauera terpenica 58Eu</name>
    <dbReference type="NCBI Taxonomy" id="1348657"/>
    <lineage>
        <taxon>Bacteria</taxon>
        <taxon>Pseudomonadati</taxon>
        <taxon>Pseudomonadota</taxon>
        <taxon>Betaproteobacteria</taxon>
        <taxon>Rhodocyclales</taxon>
        <taxon>Zoogloeaceae</taxon>
        <taxon>Thauera</taxon>
    </lineage>
</organism>
<evidence type="ECO:0000313" key="3">
    <source>
        <dbReference type="EMBL" id="EPZ17225.1"/>
    </source>
</evidence>
<dbReference type="NCBIfam" id="TIGR02595">
    <property type="entry name" value="PEP_CTERM"/>
    <property type="match status" value="1"/>
</dbReference>
<sequence>MAVATALCAASAGGFAATSWGLTDLPANNPLVTGWKASTNAVLIGSTTVDYWSGNGVGVGGESSSDGQHSLDNQSGFEVALLSFDQQVRLESVRAGWTQTDSDIFVMAFTGSGALTATTSLTGGKFSNLTTRGWTLVGNYADIGTVSRSLGTTAGTFSNTYSSFWLIGAGGFSAGAGVNSGDIESGSAVAFGTCPSGSNTVCGKYDYLKLASVTGTIKSNNGGGGSVPEPGSLALAGLAFMGMVGVRRRKQAA</sequence>
<dbReference type="EMBL" id="ATJV01000001">
    <property type="protein sequence ID" value="EPZ17225.1"/>
    <property type="molecule type" value="Genomic_DNA"/>
</dbReference>
<gene>
    <name evidence="3" type="ORF">M622_00220</name>
</gene>
<dbReference type="AlphaFoldDB" id="S9ZIL7"/>
<evidence type="ECO:0000256" key="1">
    <source>
        <dbReference type="SAM" id="SignalP"/>
    </source>
</evidence>
<proteinExistence type="predicted"/>
<evidence type="ECO:0000259" key="2">
    <source>
        <dbReference type="Pfam" id="PF07589"/>
    </source>
</evidence>
<dbReference type="InterPro" id="IPR013424">
    <property type="entry name" value="Ice-binding_C"/>
</dbReference>
<feature type="domain" description="Ice-binding protein C-terminal" evidence="2">
    <location>
        <begin position="226"/>
        <end position="249"/>
    </location>
</feature>
<dbReference type="Pfam" id="PF07589">
    <property type="entry name" value="PEP-CTERM"/>
    <property type="match status" value="1"/>
</dbReference>
<evidence type="ECO:0000313" key="4">
    <source>
        <dbReference type="Proteomes" id="UP000015455"/>
    </source>
</evidence>
<dbReference type="Proteomes" id="UP000015455">
    <property type="component" value="Unassembled WGS sequence"/>
</dbReference>
<reference evidence="3 4" key="1">
    <citation type="submission" date="2013-06" db="EMBL/GenBank/DDBJ databases">
        <title>Draft genome sequence of Thauera terpenica.</title>
        <authorList>
            <person name="Liu B."/>
            <person name="Frostegard A.H."/>
            <person name="Shapleigh J.P."/>
        </authorList>
    </citation>
    <scope>NUCLEOTIDE SEQUENCE [LARGE SCALE GENOMIC DNA]</scope>
    <source>
        <strain evidence="3 4">58Eu</strain>
    </source>
</reference>